<feature type="region of interest" description="Disordered" evidence="8">
    <location>
        <begin position="288"/>
        <end position="326"/>
    </location>
</feature>
<dbReference type="SMART" id="SM00064">
    <property type="entry name" value="FYVE"/>
    <property type="match status" value="1"/>
</dbReference>
<dbReference type="GO" id="GO:0008270">
    <property type="term" value="F:zinc ion binding"/>
    <property type="evidence" value="ECO:0007669"/>
    <property type="project" value="UniProtKB-KW"/>
</dbReference>
<dbReference type="InterPro" id="IPR036181">
    <property type="entry name" value="MIT_dom_sf"/>
</dbReference>
<feature type="compositionally biased region" description="Polar residues" evidence="8">
    <location>
        <begin position="288"/>
        <end position="299"/>
    </location>
</feature>
<evidence type="ECO:0000313" key="11">
    <source>
        <dbReference type="Proteomes" id="UP001234581"/>
    </source>
</evidence>
<keyword evidence="1" id="KW-0479">Metal-binding</keyword>
<keyword evidence="3 7" id="KW-0863">Zinc-finger</keyword>
<dbReference type="PRINTS" id="PR01415">
    <property type="entry name" value="ANKYRIN"/>
</dbReference>
<dbReference type="SUPFAM" id="SSF48403">
    <property type="entry name" value="Ankyrin repeat"/>
    <property type="match status" value="1"/>
</dbReference>
<organism evidence="10 11">
    <name type="scientific">Lichtheimia ornata</name>
    <dbReference type="NCBI Taxonomy" id="688661"/>
    <lineage>
        <taxon>Eukaryota</taxon>
        <taxon>Fungi</taxon>
        <taxon>Fungi incertae sedis</taxon>
        <taxon>Mucoromycota</taxon>
        <taxon>Mucoromycotina</taxon>
        <taxon>Mucoromycetes</taxon>
        <taxon>Mucorales</taxon>
        <taxon>Lichtheimiaceae</taxon>
        <taxon>Lichtheimia</taxon>
    </lineage>
</organism>
<feature type="repeat" description="ANK" evidence="6">
    <location>
        <begin position="157"/>
        <end position="189"/>
    </location>
</feature>
<feature type="region of interest" description="Disordered" evidence="8">
    <location>
        <begin position="521"/>
        <end position="551"/>
    </location>
</feature>
<dbReference type="Pfam" id="PF12796">
    <property type="entry name" value="Ank_2"/>
    <property type="match status" value="1"/>
</dbReference>
<dbReference type="SUPFAM" id="SSF116846">
    <property type="entry name" value="MIT domain"/>
    <property type="match status" value="1"/>
</dbReference>
<sequence length="678" mass="76296">MTTTVLDFCTPPVPGERHKYYGDVHNKFIKLPINPPAPTQQPPPPVKHVAPATLKRQKTLHAIAASGNLALFKQILALHPNAANEMQASTGLRPIHFAASRGNHEIVRCLIEEYGADVDIRDHEGETPLLKASYGGYFHVVQYLLLKKANLHHKDKDGWTALHNACSRGNLPIVRMLVERGARVDVQNKTGHTPLVNAASKGHVSVVEYLLEEADANPLIKNNFQEAAYDVSAASGESGEAYICEMLQKAENKWWHTQNPGGSTYDLYDFHVTVMVILHENQRSSSLLGLSRPQFSPNSSKHDQRGPWSRHPSGEPTTKDKVMLPRSSESEESKWFWLTDWQVDYSDPRVDPTSGWQYARSFNEPDERWTPVAPTGGYGWVRRRRWVRVMKRRMDLAKGRLIQEGQGAWQRDYVQQAEDLVQNAIEDSNSNNNKDAVKTPQELTRELRVYEEAVQQLLSGMKADSNQHRKHQATILVTAFTARIDALNTRIAQLGAQLSTPVAPVHHNAELARELGFIKRNSDNNSTQEDEEDGFVQSANDLDTNPWSRDSALPTSERIEATIASTTMALDMDFGGSSSEVSPNLPFDQKSGPRAYNWEPDVNVKECRRCARRFGLINRRHHCRRCGLVVCDKCSSSRTYLNPSEILQDPTGPFESLQVLASQHHRVCDKCYADLGRE</sequence>
<dbReference type="CDD" id="cd15737">
    <property type="entry name" value="FYVE2_Vac1p_like"/>
    <property type="match status" value="1"/>
</dbReference>
<dbReference type="RefSeq" id="XP_058339966.1">
    <property type="nucleotide sequence ID" value="XM_058489255.1"/>
</dbReference>
<protein>
    <recommendedName>
        <fullName evidence="9">FYVE-type domain-containing protein</fullName>
    </recommendedName>
</protein>
<dbReference type="PROSITE" id="PS50178">
    <property type="entry name" value="ZF_FYVE"/>
    <property type="match status" value="1"/>
</dbReference>
<evidence type="ECO:0000256" key="8">
    <source>
        <dbReference type="SAM" id="MobiDB-lite"/>
    </source>
</evidence>
<proteinExistence type="predicted"/>
<evidence type="ECO:0000259" key="9">
    <source>
        <dbReference type="PROSITE" id="PS50178"/>
    </source>
</evidence>
<feature type="repeat" description="ANK" evidence="6">
    <location>
        <begin position="190"/>
        <end position="212"/>
    </location>
</feature>
<dbReference type="InterPro" id="IPR011011">
    <property type="entry name" value="Znf_FYVE_PHD"/>
</dbReference>
<feature type="domain" description="FYVE-type" evidence="9">
    <location>
        <begin position="601"/>
        <end position="676"/>
    </location>
</feature>
<feature type="repeat" description="ANK" evidence="6">
    <location>
        <begin position="124"/>
        <end position="156"/>
    </location>
</feature>
<dbReference type="InterPro" id="IPR017455">
    <property type="entry name" value="Znf_FYVE-rel"/>
</dbReference>
<evidence type="ECO:0000256" key="3">
    <source>
        <dbReference type="ARBA" id="ARBA00022771"/>
    </source>
</evidence>
<dbReference type="Pfam" id="PF01363">
    <property type="entry name" value="FYVE"/>
    <property type="match status" value="1"/>
</dbReference>
<gene>
    <name evidence="10" type="ORF">O0I10_009260</name>
</gene>
<evidence type="ECO:0000256" key="5">
    <source>
        <dbReference type="ARBA" id="ARBA00023043"/>
    </source>
</evidence>
<dbReference type="SMART" id="SM00248">
    <property type="entry name" value="ANK"/>
    <property type="match status" value="4"/>
</dbReference>
<dbReference type="SUPFAM" id="SSF57903">
    <property type="entry name" value="FYVE/PHD zinc finger"/>
    <property type="match status" value="1"/>
</dbReference>
<feature type="compositionally biased region" description="Basic and acidic residues" evidence="8">
    <location>
        <begin position="317"/>
        <end position="326"/>
    </location>
</feature>
<dbReference type="Gene3D" id="1.25.40.20">
    <property type="entry name" value="Ankyrin repeat-containing domain"/>
    <property type="match status" value="1"/>
</dbReference>
<dbReference type="Proteomes" id="UP001234581">
    <property type="component" value="Unassembled WGS sequence"/>
</dbReference>
<evidence type="ECO:0000313" key="10">
    <source>
        <dbReference type="EMBL" id="KAJ8655053.1"/>
    </source>
</evidence>
<dbReference type="InterPro" id="IPR013083">
    <property type="entry name" value="Znf_RING/FYVE/PHD"/>
</dbReference>
<reference evidence="10 11" key="1">
    <citation type="submission" date="2023-03" db="EMBL/GenBank/DDBJ databases">
        <title>Genome sequence of Lichtheimia ornata CBS 291.66.</title>
        <authorList>
            <person name="Mohabir J.T."/>
            <person name="Shea T.P."/>
            <person name="Kurbessoian T."/>
            <person name="Berby B."/>
            <person name="Fontaine J."/>
            <person name="Livny J."/>
            <person name="Gnirke A."/>
            <person name="Stajich J.E."/>
            <person name="Cuomo C.A."/>
        </authorList>
    </citation>
    <scope>NUCLEOTIDE SEQUENCE [LARGE SCALE GENOMIC DNA]</scope>
    <source>
        <strain evidence="10">CBS 291.66</strain>
    </source>
</reference>
<name>A0AAD7UWQ3_9FUNG</name>
<dbReference type="Pfam" id="PF00023">
    <property type="entry name" value="Ank"/>
    <property type="match status" value="1"/>
</dbReference>
<evidence type="ECO:0000256" key="2">
    <source>
        <dbReference type="ARBA" id="ARBA00022737"/>
    </source>
</evidence>
<evidence type="ECO:0000256" key="4">
    <source>
        <dbReference type="ARBA" id="ARBA00022833"/>
    </source>
</evidence>
<evidence type="ECO:0000256" key="1">
    <source>
        <dbReference type="ARBA" id="ARBA00022723"/>
    </source>
</evidence>
<dbReference type="PANTHER" id="PTHR24171">
    <property type="entry name" value="ANKYRIN REPEAT DOMAIN-CONTAINING PROTEIN 39-RELATED"/>
    <property type="match status" value="1"/>
</dbReference>
<comment type="caution">
    <text evidence="10">The sequence shown here is derived from an EMBL/GenBank/DDBJ whole genome shotgun (WGS) entry which is preliminary data.</text>
</comment>
<dbReference type="InterPro" id="IPR036770">
    <property type="entry name" value="Ankyrin_rpt-contain_sf"/>
</dbReference>
<keyword evidence="11" id="KW-1185">Reference proteome</keyword>
<keyword evidence="5 6" id="KW-0040">ANK repeat</keyword>
<feature type="compositionally biased region" description="Polar residues" evidence="8">
    <location>
        <begin position="537"/>
        <end position="548"/>
    </location>
</feature>
<dbReference type="PROSITE" id="PS50088">
    <property type="entry name" value="ANK_REPEAT"/>
    <property type="match status" value="4"/>
</dbReference>
<evidence type="ECO:0000256" key="6">
    <source>
        <dbReference type="PROSITE-ProRule" id="PRU00023"/>
    </source>
</evidence>
<dbReference type="PROSITE" id="PS50297">
    <property type="entry name" value="ANK_REP_REGION"/>
    <property type="match status" value="4"/>
</dbReference>
<keyword evidence="2" id="KW-0677">Repeat</keyword>
<evidence type="ECO:0000256" key="7">
    <source>
        <dbReference type="PROSITE-ProRule" id="PRU00091"/>
    </source>
</evidence>
<dbReference type="Gene3D" id="3.30.40.10">
    <property type="entry name" value="Zinc/RING finger domain, C3HC4 (zinc finger)"/>
    <property type="match status" value="1"/>
</dbReference>
<accession>A0AAD7UWQ3</accession>
<dbReference type="Gene3D" id="1.20.58.80">
    <property type="entry name" value="Phosphotransferase system, lactose/cellobiose-type IIA subunit"/>
    <property type="match status" value="1"/>
</dbReference>
<dbReference type="AlphaFoldDB" id="A0AAD7UWQ3"/>
<dbReference type="InterPro" id="IPR002110">
    <property type="entry name" value="Ankyrin_rpt"/>
</dbReference>
<dbReference type="EMBL" id="JARTCD010000053">
    <property type="protein sequence ID" value="KAJ8655053.1"/>
    <property type="molecule type" value="Genomic_DNA"/>
</dbReference>
<dbReference type="GeneID" id="83216667"/>
<feature type="repeat" description="ANK" evidence="6">
    <location>
        <begin position="90"/>
        <end position="123"/>
    </location>
</feature>
<keyword evidence="4" id="KW-0862">Zinc</keyword>
<dbReference type="InterPro" id="IPR000306">
    <property type="entry name" value="Znf_FYVE"/>
</dbReference>